<dbReference type="Pfam" id="PF00571">
    <property type="entry name" value="CBS"/>
    <property type="match status" value="2"/>
</dbReference>
<dbReference type="EMBL" id="CP003789">
    <property type="protein sequence ID" value="AGA64152.1"/>
    <property type="molecule type" value="Genomic_DNA"/>
</dbReference>
<comment type="similarity">
    <text evidence="1">Belongs to the UPF0053 family. Hemolysin C subfamily.</text>
</comment>
<dbReference type="InterPro" id="IPR046342">
    <property type="entry name" value="CBS_dom_sf"/>
</dbReference>
<dbReference type="KEGG" id="lcc:B488_01590"/>
<dbReference type="PANTHER" id="PTHR22777">
    <property type="entry name" value="HEMOLYSIN-RELATED"/>
    <property type="match status" value="1"/>
</dbReference>
<gene>
    <name evidence="7" type="ordered locus">B488_01590</name>
</gene>
<feature type="region of interest" description="Disordered" evidence="5">
    <location>
        <begin position="1"/>
        <end position="27"/>
    </location>
</feature>
<dbReference type="HOGENOM" id="CLU_015237_3_1_5"/>
<dbReference type="eggNOG" id="COG1253">
    <property type="taxonomic scope" value="Bacteria"/>
</dbReference>
<evidence type="ECO:0000256" key="5">
    <source>
        <dbReference type="SAM" id="MobiDB-lite"/>
    </source>
</evidence>
<dbReference type="PROSITE" id="PS51371">
    <property type="entry name" value="CBS"/>
    <property type="match status" value="2"/>
</dbReference>
<evidence type="ECO:0000256" key="4">
    <source>
        <dbReference type="PROSITE-ProRule" id="PRU00703"/>
    </source>
</evidence>
<protein>
    <submittedName>
        <fullName evidence="7">Magnesium and cobalt efflux protein CorC</fullName>
    </submittedName>
</protein>
<sequence>MSSLKTNSNVELNGEEASSAGGEEKRETSSFWRRAARMLWPVQRMHLRQELANALLTNNVSDTAFSSEEKELLINILRFREVRVRDVMIPRAGIDAMEDTVTIGEAMIMLEKFGRSRMPIYSGTLDNPTGMIHIRDLMAYISRAAQDFKEDSVINLDKVNLSLKLAESGLIRNVLFVPPSMLASNLLRHMQVHRTQMALVIDEYGGTDGLASHEDIVEILIGDIEDEHDDRKVMISIISDNTFVVDARVELEELAEVIGSDFDVRKWLDDVDSLGGLIFSVLGRIPVRGEIVHAIPGFEFLILESDSRRVHRVRIRNIVDYKRKTKDIIEYVSDDE</sequence>
<evidence type="ECO:0000313" key="8">
    <source>
        <dbReference type="Proteomes" id="UP000010799"/>
    </source>
</evidence>
<reference evidence="7 8" key="1">
    <citation type="journal article" date="2012" name="Stand. Genomic Sci.">
        <title>Complete genome sequence of Liberibacter crescens BT-1.</title>
        <authorList>
            <person name="Leonard M.T."/>
            <person name="Fagen J.R."/>
            <person name="Davis-Richardson A.G."/>
            <person name="Davis M.J."/>
            <person name="Triplett E.W."/>
        </authorList>
    </citation>
    <scope>NUCLEOTIDE SEQUENCE [LARGE SCALE GENOMIC DNA]</scope>
    <source>
        <strain evidence="7 8">BT-1</strain>
    </source>
</reference>
<dbReference type="GO" id="GO:0005886">
    <property type="term" value="C:plasma membrane"/>
    <property type="evidence" value="ECO:0007669"/>
    <property type="project" value="TreeGrafter"/>
</dbReference>
<keyword evidence="3 4" id="KW-0129">CBS domain</keyword>
<dbReference type="InterPro" id="IPR005170">
    <property type="entry name" value="Transptr-assoc_dom"/>
</dbReference>
<evidence type="ECO:0000256" key="1">
    <source>
        <dbReference type="ARBA" id="ARBA00006446"/>
    </source>
</evidence>
<feature type="domain" description="CBS" evidence="6">
    <location>
        <begin position="170"/>
        <end position="227"/>
    </location>
</feature>
<dbReference type="FunFam" id="3.10.580.10:FF:000002">
    <property type="entry name" value="Magnesium/cobalt efflux protein CorC"/>
    <property type="match status" value="1"/>
</dbReference>
<dbReference type="InterPro" id="IPR036318">
    <property type="entry name" value="FAD-bd_PCMH-like_sf"/>
</dbReference>
<dbReference type="PATRIC" id="fig|1215343.11.peg.166"/>
<dbReference type="STRING" id="1215343.B488_01590"/>
<evidence type="ECO:0000256" key="3">
    <source>
        <dbReference type="ARBA" id="ARBA00023122"/>
    </source>
</evidence>
<dbReference type="InterPro" id="IPR000644">
    <property type="entry name" value="CBS_dom"/>
</dbReference>
<evidence type="ECO:0000313" key="7">
    <source>
        <dbReference type="EMBL" id="AGA64152.1"/>
    </source>
</evidence>
<dbReference type="Proteomes" id="UP000010799">
    <property type="component" value="Chromosome"/>
</dbReference>
<dbReference type="Gene3D" id="3.30.465.10">
    <property type="match status" value="1"/>
</dbReference>
<dbReference type="Pfam" id="PF03471">
    <property type="entry name" value="CorC_HlyC"/>
    <property type="match status" value="1"/>
</dbReference>
<dbReference type="InterPro" id="IPR044751">
    <property type="entry name" value="Ion_transp-like_CBS"/>
</dbReference>
<dbReference type="SUPFAM" id="SSF54631">
    <property type="entry name" value="CBS-domain pair"/>
    <property type="match status" value="1"/>
</dbReference>
<dbReference type="PANTHER" id="PTHR22777:SF27">
    <property type="entry name" value="MAGNESIUM AND COBALT EFFLUX PROTEIN CORC"/>
    <property type="match status" value="1"/>
</dbReference>
<organism evidence="7 8">
    <name type="scientific">Liberibacter crescens (strain BT-1)</name>
    <dbReference type="NCBI Taxonomy" id="1215343"/>
    <lineage>
        <taxon>Bacteria</taxon>
        <taxon>Pseudomonadati</taxon>
        <taxon>Pseudomonadota</taxon>
        <taxon>Alphaproteobacteria</taxon>
        <taxon>Hyphomicrobiales</taxon>
        <taxon>Rhizobiaceae</taxon>
        <taxon>Liberibacter</taxon>
    </lineage>
</organism>
<dbReference type="SMART" id="SM01091">
    <property type="entry name" value="CorC_HlyC"/>
    <property type="match status" value="1"/>
</dbReference>
<dbReference type="Gene3D" id="3.10.580.10">
    <property type="entry name" value="CBS-domain"/>
    <property type="match status" value="1"/>
</dbReference>
<dbReference type="RefSeq" id="WP_015272579.1">
    <property type="nucleotide sequence ID" value="NC_019907.1"/>
</dbReference>
<accession>L0ET73</accession>
<dbReference type="AlphaFoldDB" id="L0ET73"/>
<dbReference type="InterPro" id="IPR016169">
    <property type="entry name" value="FAD-bd_PCMH_sub2"/>
</dbReference>
<evidence type="ECO:0000259" key="6">
    <source>
        <dbReference type="PROSITE" id="PS51371"/>
    </source>
</evidence>
<dbReference type="SUPFAM" id="SSF56176">
    <property type="entry name" value="FAD-binding/transporter-associated domain-like"/>
    <property type="match status" value="1"/>
</dbReference>
<dbReference type="CDD" id="cd04590">
    <property type="entry name" value="CBS_pair_CorC_HlyC_assoc"/>
    <property type="match status" value="1"/>
</dbReference>
<name>L0ET73_LIBCB</name>
<feature type="compositionally biased region" description="Polar residues" evidence="5">
    <location>
        <begin position="1"/>
        <end position="11"/>
    </location>
</feature>
<dbReference type="GO" id="GO:0050660">
    <property type="term" value="F:flavin adenine dinucleotide binding"/>
    <property type="evidence" value="ECO:0007669"/>
    <property type="project" value="InterPro"/>
</dbReference>
<feature type="domain" description="CBS" evidence="6">
    <location>
        <begin position="88"/>
        <end position="148"/>
    </location>
</feature>
<evidence type="ECO:0000256" key="2">
    <source>
        <dbReference type="ARBA" id="ARBA00022737"/>
    </source>
</evidence>
<keyword evidence="2" id="KW-0677">Repeat</keyword>
<proteinExistence type="inferred from homology"/>
<keyword evidence="8" id="KW-1185">Reference proteome</keyword>